<dbReference type="GO" id="GO:0016989">
    <property type="term" value="F:sigma factor antagonist activity"/>
    <property type="evidence" value="ECO:0007669"/>
    <property type="project" value="TreeGrafter"/>
</dbReference>
<gene>
    <name evidence="4" type="ORF">L3X37_14735</name>
</gene>
<dbReference type="Proteomes" id="UP001199795">
    <property type="component" value="Unassembled WGS sequence"/>
</dbReference>
<sequence length="383" mass="43864">MDKKIEIIITKFLTNEANIDELRQLELWISNSKNEILFLEYIKANTFSNMVVSKYDIKKAKEKIVRSIRKEKRKSNSIIKYVAAAVLIGVLASSYFFRDNIFNSPIENSPVIVNTIEAGTDKATLTLSDGSVVALEKGETFKTKNAKSNGKQIVYGVSKNKTSPEIAYNYLTIPRGGQFFVKLSDGTQVWLNSESQLKYPVSFIDGKLRQVELIYGEAYFDISPSTKHKGSKFKILTDIQEIEVFGTELNIKAYQDENTIYTTLVEGKVSVKNDNKIEFLKPNQQSAIDVNSKTINIKHVDVNNEISWIHGEFVFYKKPLKEIMKVLSRWYDVTIIFQNKSFENTEFNGELSRDQKIEDILELIKQTKIINAYEINNNTIILK</sequence>
<dbReference type="InterPro" id="IPR032508">
    <property type="entry name" value="FecR_C"/>
</dbReference>
<keyword evidence="1" id="KW-0812">Transmembrane</keyword>
<keyword evidence="1" id="KW-0472">Membrane</keyword>
<dbReference type="PANTHER" id="PTHR30273">
    <property type="entry name" value="PERIPLASMIC SIGNAL SENSOR AND SIGMA FACTOR ACTIVATOR FECR-RELATED"/>
    <property type="match status" value="1"/>
</dbReference>
<dbReference type="RefSeq" id="WP_237240930.1">
    <property type="nucleotide sequence ID" value="NZ_JAKKDU010000023.1"/>
</dbReference>
<proteinExistence type="predicted"/>
<evidence type="ECO:0000313" key="4">
    <source>
        <dbReference type="EMBL" id="MCF7569602.1"/>
    </source>
</evidence>
<dbReference type="InterPro" id="IPR012373">
    <property type="entry name" value="Ferrdict_sens_TM"/>
</dbReference>
<reference evidence="4" key="1">
    <citation type="submission" date="2022-01" db="EMBL/GenBank/DDBJ databases">
        <title>Draft genome sequence of Sabulilitoribacter arenilitoris KCTC 52401.</title>
        <authorList>
            <person name="Oh J.-S."/>
        </authorList>
    </citation>
    <scope>NUCLEOTIDE SEQUENCE</scope>
    <source>
        <strain evidence="4">HMF6543</strain>
    </source>
</reference>
<accession>A0AAE3JMR7</accession>
<dbReference type="EMBL" id="JAKKDU010000023">
    <property type="protein sequence ID" value="MCF7569602.1"/>
    <property type="molecule type" value="Genomic_DNA"/>
</dbReference>
<comment type="caution">
    <text evidence="4">The sequence shown here is derived from an EMBL/GenBank/DDBJ whole genome shotgun (WGS) entry which is preliminary data.</text>
</comment>
<dbReference type="Pfam" id="PF16344">
    <property type="entry name" value="FecR_C"/>
    <property type="match status" value="1"/>
</dbReference>
<evidence type="ECO:0000313" key="5">
    <source>
        <dbReference type="Proteomes" id="UP001199795"/>
    </source>
</evidence>
<dbReference type="Gene3D" id="2.60.120.1440">
    <property type="match status" value="1"/>
</dbReference>
<dbReference type="Gene3D" id="3.55.50.30">
    <property type="match status" value="1"/>
</dbReference>
<feature type="transmembrane region" description="Helical" evidence="1">
    <location>
        <begin position="78"/>
        <end position="97"/>
    </location>
</feature>
<evidence type="ECO:0000259" key="2">
    <source>
        <dbReference type="Pfam" id="PF04773"/>
    </source>
</evidence>
<keyword evidence="5" id="KW-1185">Reference proteome</keyword>
<dbReference type="PANTHER" id="PTHR30273:SF2">
    <property type="entry name" value="PROTEIN FECR"/>
    <property type="match status" value="1"/>
</dbReference>
<protein>
    <submittedName>
        <fullName evidence="4">FecR family protein</fullName>
    </submittedName>
</protein>
<dbReference type="Pfam" id="PF04773">
    <property type="entry name" value="FecR"/>
    <property type="match status" value="1"/>
</dbReference>
<dbReference type="InterPro" id="IPR006860">
    <property type="entry name" value="FecR"/>
</dbReference>
<feature type="domain" description="FecR protein" evidence="2">
    <location>
        <begin position="175"/>
        <end position="269"/>
    </location>
</feature>
<name>A0AAE3JMR7_9FLAO</name>
<dbReference type="PIRSF" id="PIRSF018266">
    <property type="entry name" value="FecR"/>
    <property type="match status" value="1"/>
</dbReference>
<feature type="domain" description="Protein FecR C-terminal" evidence="3">
    <location>
        <begin position="312"/>
        <end position="382"/>
    </location>
</feature>
<keyword evidence="1" id="KW-1133">Transmembrane helix</keyword>
<evidence type="ECO:0000259" key="3">
    <source>
        <dbReference type="Pfam" id="PF16344"/>
    </source>
</evidence>
<organism evidence="4 5">
    <name type="scientific">Wocania arenilitoris</name>
    <dbReference type="NCBI Taxonomy" id="2044858"/>
    <lineage>
        <taxon>Bacteria</taxon>
        <taxon>Pseudomonadati</taxon>
        <taxon>Bacteroidota</taxon>
        <taxon>Flavobacteriia</taxon>
        <taxon>Flavobacteriales</taxon>
        <taxon>Flavobacteriaceae</taxon>
        <taxon>Wocania</taxon>
    </lineage>
</organism>
<dbReference type="AlphaFoldDB" id="A0AAE3JMR7"/>
<evidence type="ECO:0000256" key="1">
    <source>
        <dbReference type="SAM" id="Phobius"/>
    </source>
</evidence>